<protein>
    <submittedName>
        <fullName evidence="3">Uncharacterized protein</fullName>
    </submittedName>
</protein>
<accession>A0A915D5F3</accession>
<proteinExistence type="predicted"/>
<organism evidence="2 3">
    <name type="scientific">Ditylenchus dipsaci</name>
    <dbReference type="NCBI Taxonomy" id="166011"/>
    <lineage>
        <taxon>Eukaryota</taxon>
        <taxon>Metazoa</taxon>
        <taxon>Ecdysozoa</taxon>
        <taxon>Nematoda</taxon>
        <taxon>Chromadorea</taxon>
        <taxon>Rhabditida</taxon>
        <taxon>Tylenchina</taxon>
        <taxon>Tylenchomorpha</taxon>
        <taxon>Sphaerularioidea</taxon>
        <taxon>Anguinidae</taxon>
        <taxon>Anguininae</taxon>
        <taxon>Ditylenchus</taxon>
    </lineage>
</organism>
<dbReference type="WBParaSite" id="jg1577">
    <property type="protein sequence ID" value="jg1577"/>
    <property type="gene ID" value="jg1577"/>
</dbReference>
<evidence type="ECO:0000313" key="2">
    <source>
        <dbReference type="Proteomes" id="UP000887574"/>
    </source>
</evidence>
<feature type="compositionally biased region" description="Basic and acidic residues" evidence="1">
    <location>
        <begin position="151"/>
        <end position="161"/>
    </location>
</feature>
<sequence>MVNDLRPYNTPAKHVDAVQAKSPMVRSTSGGLAKSQVINAERNCLGLPDGQLSLQEMSFYDNVPSGQLSSSGSLPLPGMVGHKSGVKEVINEDDEKLDESWLKSKFLYKYGSKKVLENGSSIGYVTESNGKMEHNSAATMSPSCSIQWEMPPKDPKPREQQPNHYPARSLAEKNGLNQSSSISANLERKKISLESILWSSGSRESVISAASMRAENKLRRYFDY</sequence>
<dbReference type="AlphaFoldDB" id="A0A915D5F3"/>
<reference evidence="3" key="1">
    <citation type="submission" date="2022-11" db="UniProtKB">
        <authorList>
            <consortium name="WormBaseParasite"/>
        </authorList>
    </citation>
    <scope>IDENTIFICATION</scope>
</reference>
<dbReference type="Proteomes" id="UP000887574">
    <property type="component" value="Unplaced"/>
</dbReference>
<name>A0A915D5F3_9BILA</name>
<feature type="compositionally biased region" description="Polar residues" evidence="1">
    <location>
        <begin position="136"/>
        <end position="146"/>
    </location>
</feature>
<feature type="region of interest" description="Disordered" evidence="1">
    <location>
        <begin position="134"/>
        <end position="181"/>
    </location>
</feature>
<evidence type="ECO:0000256" key="1">
    <source>
        <dbReference type="SAM" id="MobiDB-lite"/>
    </source>
</evidence>
<evidence type="ECO:0000313" key="3">
    <source>
        <dbReference type="WBParaSite" id="jg1577"/>
    </source>
</evidence>
<keyword evidence="2" id="KW-1185">Reference proteome</keyword>